<protein>
    <recommendedName>
        <fullName evidence="1">Casein kinase I</fullName>
    </recommendedName>
</protein>
<dbReference type="Gene3D" id="1.10.510.10">
    <property type="entry name" value="Transferase(Phosphotransferase) domain 1"/>
    <property type="match status" value="1"/>
</dbReference>
<gene>
    <name evidence="5" type="ORF">CCMP2556_LOCUS18760</name>
</gene>
<dbReference type="InterPro" id="IPR011009">
    <property type="entry name" value="Kinase-like_dom_sf"/>
</dbReference>
<evidence type="ECO:0000256" key="3">
    <source>
        <dbReference type="SAM" id="MobiDB-lite"/>
    </source>
</evidence>
<proteinExistence type="predicted"/>
<dbReference type="PROSITE" id="PS50011">
    <property type="entry name" value="PROTEIN_KINASE_DOM"/>
    <property type="match status" value="1"/>
</dbReference>
<dbReference type="EMBL" id="CAXAMN010010779">
    <property type="protein sequence ID" value="CAK9032680.1"/>
    <property type="molecule type" value="Genomic_DNA"/>
</dbReference>
<comment type="caution">
    <text evidence="5">The sequence shown here is derived from an EMBL/GenBank/DDBJ whole genome shotgun (WGS) entry which is preliminary data.</text>
</comment>
<accession>A0ABP0L0L1</accession>
<dbReference type="InterPro" id="IPR050235">
    <property type="entry name" value="CK1_Ser-Thr_kinase"/>
</dbReference>
<feature type="compositionally biased region" description="Polar residues" evidence="3">
    <location>
        <begin position="446"/>
        <end position="458"/>
    </location>
</feature>
<dbReference type="Proteomes" id="UP001642484">
    <property type="component" value="Unassembled WGS sequence"/>
</dbReference>
<organism evidence="5 6">
    <name type="scientific">Durusdinium trenchii</name>
    <dbReference type="NCBI Taxonomy" id="1381693"/>
    <lineage>
        <taxon>Eukaryota</taxon>
        <taxon>Sar</taxon>
        <taxon>Alveolata</taxon>
        <taxon>Dinophyceae</taxon>
        <taxon>Suessiales</taxon>
        <taxon>Symbiodiniaceae</taxon>
        <taxon>Durusdinium</taxon>
    </lineage>
</organism>
<dbReference type="SUPFAM" id="SSF56112">
    <property type="entry name" value="Protein kinase-like (PK-like)"/>
    <property type="match status" value="1"/>
</dbReference>
<evidence type="ECO:0000313" key="6">
    <source>
        <dbReference type="Proteomes" id="UP001642484"/>
    </source>
</evidence>
<dbReference type="SMART" id="SM00220">
    <property type="entry name" value="S_TKc"/>
    <property type="match status" value="1"/>
</dbReference>
<evidence type="ECO:0000313" key="5">
    <source>
        <dbReference type="EMBL" id="CAK9032680.1"/>
    </source>
</evidence>
<evidence type="ECO:0000259" key="4">
    <source>
        <dbReference type="PROSITE" id="PS50011"/>
    </source>
</evidence>
<dbReference type="InterPro" id="IPR017441">
    <property type="entry name" value="Protein_kinase_ATP_BS"/>
</dbReference>
<keyword evidence="6" id="KW-1185">Reference proteome</keyword>
<reference evidence="5 6" key="1">
    <citation type="submission" date="2024-02" db="EMBL/GenBank/DDBJ databases">
        <authorList>
            <person name="Chen Y."/>
            <person name="Shah S."/>
            <person name="Dougan E. K."/>
            <person name="Thang M."/>
            <person name="Chan C."/>
        </authorList>
    </citation>
    <scope>NUCLEOTIDE SEQUENCE [LARGE SCALE GENOMIC DNA]</scope>
</reference>
<dbReference type="Pfam" id="PF00069">
    <property type="entry name" value="Pkinase"/>
    <property type="match status" value="1"/>
</dbReference>
<dbReference type="PANTHER" id="PTHR11909">
    <property type="entry name" value="CASEIN KINASE-RELATED"/>
    <property type="match status" value="1"/>
</dbReference>
<evidence type="ECO:0000256" key="1">
    <source>
        <dbReference type="ARBA" id="ARBA00023860"/>
    </source>
</evidence>
<keyword evidence="2" id="KW-0547">Nucleotide-binding</keyword>
<feature type="binding site" evidence="2">
    <location>
        <position position="141"/>
    </location>
    <ligand>
        <name>ATP</name>
        <dbReference type="ChEBI" id="CHEBI:30616"/>
    </ligand>
</feature>
<feature type="region of interest" description="Disordered" evidence="3">
    <location>
        <begin position="419"/>
        <end position="458"/>
    </location>
</feature>
<feature type="domain" description="Protein kinase" evidence="4">
    <location>
        <begin position="112"/>
        <end position="422"/>
    </location>
</feature>
<name>A0ABP0L0L1_9DINO</name>
<dbReference type="PROSITE" id="PS00107">
    <property type="entry name" value="PROTEIN_KINASE_ATP"/>
    <property type="match status" value="1"/>
</dbReference>
<dbReference type="InterPro" id="IPR000719">
    <property type="entry name" value="Prot_kinase_dom"/>
</dbReference>
<sequence length="458" mass="50587">MFQELPWLTWTDADLADFDPDESRDPVSQVSAAAEGLHGPTAVHLAAHRARDAVHVTTSEPGQRLLLGVQTGQRVLLLDKDHPAVSAPSGIKVAVLWAVKPDDLLTQLPKHFAFGELLGQGQFSKVLEVTECATGRRCVAKTRLKTDTAAAELWHEAMALKILQKSSVFPEPGRVERALVEVFPSSPKRDRLGLPVRTADQEFLGLFVEGDMEFLVMERFLQSLEDFRLRCRGFFDAEVPLICSVGVQLLSQLEQMHRLNLSHGDLKTKNIAVAAVVASADGLTVRLIDFGCCRPYRVNGLYVSPPSDPRAPSRAPRCVGTTRYCARAAHDGERSPRCDLESLAYVLIYFATGRLPWHGCKGSSRENGMEMLRMKQEFSNLKSYVQESLPKRLATLLTRLAARCRDLTLEEEPPYEELRALLTPSPRASSRGQARGYANEVPASQPADTLTEGTSCKS</sequence>
<evidence type="ECO:0000256" key="2">
    <source>
        <dbReference type="PROSITE-ProRule" id="PRU10141"/>
    </source>
</evidence>
<keyword evidence="2" id="KW-0067">ATP-binding</keyword>